<dbReference type="EMBL" id="MFAU01000014">
    <property type="protein sequence ID" value="OGD84672.1"/>
    <property type="molecule type" value="Genomic_DNA"/>
</dbReference>
<dbReference type="Pfam" id="PF07883">
    <property type="entry name" value="Cupin_2"/>
    <property type="match status" value="1"/>
</dbReference>
<dbReference type="PANTHER" id="PTHR35848">
    <property type="entry name" value="OXALATE-BINDING PROTEIN"/>
    <property type="match status" value="1"/>
</dbReference>
<proteinExistence type="predicted"/>
<reference evidence="4 5" key="1">
    <citation type="journal article" date="2016" name="Nat. Commun.">
        <title>Thousands of microbial genomes shed light on interconnected biogeochemical processes in an aquifer system.</title>
        <authorList>
            <person name="Anantharaman K."/>
            <person name="Brown C.T."/>
            <person name="Hug L.A."/>
            <person name="Sharon I."/>
            <person name="Castelle C.J."/>
            <person name="Probst A.J."/>
            <person name="Thomas B.C."/>
            <person name="Singh A."/>
            <person name="Wilkins M.J."/>
            <person name="Karaoz U."/>
            <person name="Brodie E.L."/>
            <person name="Williams K.H."/>
            <person name="Hubbard S.S."/>
            <person name="Banfield J.F."/>
        </authorList>
    </citation>
    <scope>NUCLEOTIDE SEQUENCE [LARGE SCALE GENOMIC DNA]</scope>
</reference>
<evidence type="ECO:0000313" key="4">
    <source>
        <dbReference type="EMBL" id="OGD84672.1"/>
    </source>
</evidence>
<dbReference type="InterPro" id="IPR014710">
    <property type="entry name" value="RmlC-like_jellyroll"/>
</dbReference>
<comment type="caution">
    <text evidence="4">The sequence shown here is derived from an EMBL/GenBank/DDBJ whole genome shotgun (WGS) entry which is preliminary data.</text>
</comment>
<feature type="domain" description="Cupin type-2" evidence="3">
    <location>
        <begin position="47"/>
        <end position="114"/>
    </location>
</feature>
<dbReference type="PANTHER" id="PTHR35848:SF6">
    <property type="entry name" value="CUPIN TYPE-2 DOMAIN-CONTAINING PROTEIN"/>
    <property type="match status" value="1"/>
</dbReference>
<evidence type="ECO:0000256" key="1">
    <source>
        <dbReference type="ARBA" id="ARBA00022723"/>
    </source>
</evidence>
<dbReference type="AlphaFoldDB" id="A0A1F5FYJ6"/>
<dbReference type="GO" id="GO:0046872">
    <property type="term" value="F:metal ion binding"/>
    <property type="evidence" value="ECO:0007669"/>
    <property type="project" value="UniProtKB-KW"/>
</dbReference>
<gene>
    <name evidence="4" type="ORF">A2165_02480</name>
</gene>
<protein>
    <recommendedName>
        <fullName evidence="3">Cupin type-2 domain-containing protein</fullName>
    </recommendedName>
</protein>
<dbReference type="SUPFAM" id="SSF51182">
    <property type="entry name" value="RmlC-like cupins"/>
    <property type="match status" value="1"/>
</dbReference>
<dbReference type="InterPro" id="IPR051610">
    <property type="entry name" value="GPI/OXD"/>
</dbReference>
<evidence type="ECO:0000256" key="2">
    <source>
        <dbReference type="SAM" id="MobiDB-lite"/>
    </source>
</evidence>
<dbReference type="InterPro" id="IPR013096">
    <property type="entry name" value="Cupin_2"/>
</dbReference>
<feature type="region of interest" description="Disordered" evidence="2">
    <location>
        <begin position="1"/>
        <end position="23"/>
    </location>
</feature>
<sequence>MKLVNQKQRSWEPASHEDQTSPGLLKKVIVRHNEVNPKSKLMMVNVSKIPVGKVHKAHSHKTMEEIFYFTDGQGEIKIDDKVEKVVSGDRVIVPAKSIHQVKNTGNIDLRYICLGIALD</sequence>
<dbReference type="Proteomes" id="UP000179252">
    <property type="component" value="Unassembled WGS sequence"/>
</dbReference>
<evidence type="ECO:0000259" key="3">
    <source>
        <dbReference type="Pfam" id="PF07883"/>
    </source>
</evidence>
<name>A0A1F5FYJ6_9BACT</name>
<keyword evidence="1" id="KW-0479">Metal-binding</keyword>
<accession>A0A1F5FYJ6</accession>
<evidence type="ECO:0000313" key="5">
    <source>
        <dbReference type="Proteomes" id="UP000179252"/>
    </source>
</evidence>
<dbReference type="InterPro" id="IPR011051">
    <property type="entry name" value="RmlC_Cupin_sf"/>
</dbReference>
<organism evidence="4 5">
    <name type="scientific">Candidatus Curtissbacteria bacterium RBG_13_40_7</name>
    <dbReference type="NCBI Taxonomy" id="1797706"/>
    <lineage>
        <taxon>Bacteria</taxon>
        <taxon>Candidatus Curtissiibacteriota</taxon>
    </lineage>
</organism>
<dbReference type="Gene3D" id="2.60.120.10">
    <property type="entry name" value="Jelly Rolls"/>
    <property type="match status" value="1"/>
</dbReference>